<protein>
    <submittedName>
        <fullName evidence="2">Uncharacterized protein</fullName>
    </submittedName>
</protein>
<dbReference type="PANTHER" id="PTHR37535:SF2">
    <property type="entry name" value="FINGER DOMAIN PROTEIN, PUTATIVE (AFU_ORTHOLOGUE AFUA_6G09300)-RELATED"/>
    <property type="match status" value="1"/>
</dbReference>
<dbReference type="AlphaFoldDB" id="A0A6A6D653"/>
<dbReference type="PANTHER" id="PTHR37535">
    <property type="entry name" value="FLUG DOMAIN PROTEIN"/>
    <property type="match status" value="1"/>
</dbReference>
<keyword evidence="3" id="KW-1185">Reference proteome</keyword>
<evidence type="ECO:0000313" key="2">
    <source>
        <dbReference type="EMBL" id="KAF2174837.1"/>
    </source>
</evidence>
<feature type="region of interest" description="Disordered" evidence="1">
    <location>
        <begin position="1"/>
        <end position="36"/>
    </location>
</feature>
<gene>
    <name evidence="2" type="ORF">K469DRAFT_685224</name>
</gene>
<evidence type="ECO:0000313" key="3">
    <source>
        <dbReference type="Proteomes" id="UP000800200"/>
    </source>
</evidence>
<dbReference type="Proteomes" id="UP000800200">
    <property type="component" value="Unassembled WGS sequence"/>
</dbReference>
<reference evidence="2" key="1">
    <citation type="journal article" date="2020" name="Stud. Mycol.">
        <title>101 Dothideomycetes genomes: a test case for predicting lifestyles and emergence of pathogens.</title>
        <authorList>
            <person name="Haridas S."/>
            <person name="Albert R."/>
            <person name="Binder M."/>
            <person name="Bloem J."/>
            <person name="Labutti K."/>
            <person name="Salamov A."/>
            <person name="Andreopoulos B."/>
            <person name="Baker S."/>
            <person name="Barry K."/>
            <person name="Bills G."/>
            <person name="Bluhm B."/>
            <person name="Cannon C."/>
            <person name="Castanera R."/>
            <person name="Culley D."/>
            <person name="Daum C."/>
            <person name="Ezra D."/>
            <person name="Gonzalez J."/>
            <person name="Henrissat B."/>
            <person name="Kuo A."/>
            <person name="Liang C."/>
            <person name="Lipzen A."/>
            <person name="Lutzoni F."/>
            <person name="Magnuson J."/>
            <person name="Mondo S."/>
            <person name="Nolan M."/>
            <person name="Ohm R."/>
            <person name="Pangilinan J."/>
            <person name="Park H.-J."/>
            <person name="Ramirez L."/>
            <person name="Alfaro M."/>
            <person name="Sun H."/>
            <person name="Tritt A."/>
            <person name="Yoshinaga Y."/>
            <person name="Zwiers L.-H."/>
            <person name="Turgeon B."/>
            <person name="Goodwin S."/>
            <person name="Spatafora J."/>
            <person name="Crous P."/>
            <person name="Grigoriev I."/>
        </authorList>
    </citation>
    <scope>NUCLEOTIDE SEQUENCE</scope>
    <source>
        <strain evidence="2">CBS 207.26</strain>
    </source>
</reference>
<organism evidence="2 3">
    <name type="scientific">Zopfia rhizophila CBS 207.26</name>
    <dbReference type="NCBI Taxonomy" id="1314779"/>
    <lineage>
        <taxon>Eukaryota</taxon>
        <taxon>Fungi</taxon>
        <taxon>Dikarya</taxon>
        <taxon>Ascomycota</taxon>
        <taxon>Pezizomycotina</taxon>
        <taxon>Dothideomycetes</taxon>
        <taxon>Dothideomycetes incertae sedis</taxon>
        <taxon>Zopfiaceae</taxon>
        <taxon>Zopfia</taxon>
    </lineage>
</organism>
<dbReference type="EMBL" id="ML994765">
    <property type="protein sequence ID" value="KAF2174837.1"/>
    <property type="molecule type" value="Genomic_DNA"/>
</dbReference>
<proteinExistence type="predicted"/>
<accession>A0A6A6D653</accession>
<sequence length="224" mass="25942">MSHSTLEQRSSSSGSSETDSEYETDLTRLSLEGSDDDVQMKEIHPRPPEYYTAHAEEVNRSDVIKRIDYADSTTKQLNKIAEQWREYCDFLEKDPSDKLNSITVGDVDSFFRWKLDKKQNIDRRWLRGTKESSSLGTYWKQFLLEYKRATGKDTGGQIIRQMHTDYGLSNHPRQKSLMDVRDVTEHVQIILTTTEKMFKTFLGPKAPYALWLQFARASAKAGKD</sequence>
<name>A0A6A6D653_9PEZI</name>
<dbReference type="OrthoDB" id="4485682at2759"/>
<feature type="compositionally biased region" description="Low complexity" evidence="1">
    <location>
        <begin position="1"/>
        <end position="17"/>
    </location>
</feature>
<evidence type="ECO:0000256" key="1">
    <source>
        <dbReference type="SAM" id="MobiDB-lite"/>
    </source>
</evidence>